<dbReference type="GO" id="GO:0006412">
    <property type="term" value="P:translation"/>
    <property type="evidence" value="ECO:0007669"/>
    <property type="project" value="UniProtKB-UniRule"/>
</dbReference>
<keyword evidence="6 8" id="KW-0687">Ribonucleoprotein</keyword>
<reference evidence="9 10" key="1">
    <citation type="submission" date="2020-02" db="EMBL/GenBank/DDBJ databases">
        <title>Draft genome sequence of Limisphaera ngatamarikiensis NGM72.4T, a thermophilic Verrucomicrobia grouped in subdivision 3.</title>
        <authorList>
            <person name="Carere C.R."/>
            <person name="Steen J."/>
            <person name="Hugenholtz P."/>
            <person name="Stott M.B."/>
        </authorList>
    </citation>
    <scope>NUCLEOTIDE SEQUENCE [LARGE SCALE GENOMIC DNA]</scope>
    <source>
        <strain evidence="9 10">NGM72.4</strain>
    </source>
</reference>
<comment type="caution">
    <text evidence="9">The sequence shown here is derived from an EMBL/GenBank/DDBJ whole genome shotgun (WGS) entry which is preliminary data.</text>
</comment>
<dbReference type="InterPro" id="IPR036510">
    <property type="entry name" value="Ribosomal_bS20_sf"/>
</dbReference>
<sequence>MANTKSAERAVRVSERRRRRNLAYKTRIKRLKKAYMAALATGDRKAAEEAFRSYVSAVDKAVQAGVIPLGRAARAKSRLSARLNAIAGA</sequence>
<name>A0A6M1RSW4_9BACT</name>
<dbReference type="PANTHER" id="PTHR33398">
    <property type="entry name" value="30S RIBOSOMAL PROTEIN S20"/>
    <property type="match status" value="1"/>
</dbReference>
<accession>A0A6M1RSW4</accession>
<evidence type="ECO:0000256" key="8">
    <source>
        <dbReference type="HAMAP-Rule" id="MF_00500"/>
    </source>
</evidence>
<dbReference type="GO" id="GO:0070181">
    <property type="term" value="F:small ribosomal subunit rRNA binding"/>
    <property type="evidence" value="ECO:0007669"/>
    <property type="project" value="TreeGrafter"/>
</dbReference>
<dbReference type="EMBL" id="JAAKYA010000066">
    <property type="protein sequence ID" value="NGO39725.1"/>
    <property type="molecule type" value="Genomic_DNA"/>
</dbReference>
<evidence type="ECO:0000256" key="6">
    <source>
        <dbReference type="ARBA" id="ARBA00023274"/>
    </source>
</evidence>
<dbReference type="SUPFAM" id="SSF46992">
    <property type="entry name" value="Ribosomal protein S20"/>
    <property type="match status" value="1"/>
</dbReference>
<evidence type="ECO:0000313" key="9">
    <source>
        <dbReference type="EMBL" id="NGO39725.1"/>
    </source>
</evidence>
<protein>
    <recommendedName>
        <fullName evidence="7 8">Small ribosomal subunit protein bS20</fullName>
    </recommendedName>
</protein>
<keyword evidence="5 8" id="KW-0689">Ribosomal protein</keyword>
<keyword evidence="4 8" id="KW-0694">RNA-binding</keyword>
<proteinExistence type="inferred from homology"/>
<dbReference type="RefSeq" id="WP_165107917.1">
    <property type="nucleotide sequence ID" value="NZ_JAAKYA010000066.1"/>
</dbReference>
<comment type="similarity">
    <text evidence="2 8">Belongs to the bacterial ribosomal protein bS20 family.</text>
</comment>
<dbReference type="Pfam" id="PF01649">
    <property type="entry name" value="Ribosomal_S20p"/>
    <property type="match status" value="1"/>
</dbReference>
<gene>
    <name evidence="8 9" type="primary">rpsT</name>
    <name evidence="9" type="ORF">G4L39_10015</name>
</gene>
<dbReference type="GO" id="GO:0003735">
    <property type="term" value="F:structural constituent of ribosome"/>
    <property type="evidence" value="ECO:0007669"/>
    <property type="project" value="InterPro"/>
</dbReference>
<comment type="function">
    <text evidence="1 8">Binds directly to 16S ribosomal RNA.</text>
</comment>
<dbReference type="GO" id="GO:0005829">
    <property type="term" value="C:cytosol"/>
    <property type="evidence" value="ECO:0007669"/>
    <property type="project" value="TreeGrafter"/>
</dbReference>
<organism evidence="9 10">
    <name type="scientific">Limisphaera ngatamarikiensis</name>
    <dbReference type="NCBI Taxonomy" id="1324935"/>
    <lineage>
        <taxon>Bacteria</taxon>
        <taxon>Pseudomonadati</taxon>
        <taxon>Verrucomicrobiota</taxon>
        <taxon>Verrucomicrobiia</taxon>
        <taxon>Limisphaerales</taxon>
        <taxon>Limisphaeraceae</taxon>
        <taxon>Limisphaera</taxon>
    </lineage>
</organism>
<evidence type="ECO:0000256" key="1">
    <source>
        <dbReference type="ARBA" id="ARBA00003134"/>
    </source>
</evidence>
<dbReference type="Gene3D" id="1.20.58.110">
    <property type="entry name" value="Ribosomal protein S20"/>
    <property type="match status" value="1"/>
</dbReference>
<evidence type="ECO:0000256" key="7">
    <source>
        <dbReference type="ARBA" id="ARBA00035136"/>
    </source>
</evidence>
<evidence type="ECO:0000313" key="10">
    <source>
        <dbReference type="Proteomes" id="UP000477311"/>
    </source>
</evidence>
<keyword evidence="10" id="KW-1185">Reference proteome</keyword>
<evidence type="ECO:0000256" key="4">
    <source>
        <dbReference type="ARBA" id="ARBA00022884"/>
    </source>
</evidence>
<dbReference type="HAMAP" id="MF_00500">
    <property type="entry name" value="Ribosomal_bS20"/>
    <property type="match status" value="1"/>
</dbReference>
<evidence type="ECO:0000256" key="3">
    <source>
        <dbReference type="ARBA" id="ARBA00022730"/>
    </source>
</evidence>
<evidence type="ECO:0000256" key="2">
    <source>
        <dbReference type="ARBA" id="ARBA00007634"/>
    </source>
</evidence>
<dbReference type="InterPro" id="IPR002583">
    <property type="entry name" value="Ribosomal_bS20"/>
</dbReference>
<dbReference type="Proteomes" id="UP000477311">
    <property type="component" value="Unassembled WGS sequence"/>
</dbReference>
<keyword evidence="3 8" id="KW-0699">rRNA-binding</keyword>
<dbReference type="NCBIfam" id="TIGR00029">
    <property type="entry name" value="S20"/>
    <property type="match status" value="1"/>
</dbReference>
<dbReference type="GO" id="GO:0015935">
    <property type="term" value="C:small ribosomal subunit"/>
    <property type="evidence" value="ECO:0007669"/>
    <property type="project" value="TreeGrafter"/>
</dbReference>
<dbReference type="PANTHER" id="PTHR33398:SF1">
    <property type="entry name" value="SMALL RIBOSOMAL SUBUNIT PROTEIN BS20C"/>
    <property type="match status" value="1"/>
</dbReference>
<dbReference type="AlphaFoldDB" id="A0A6M1RSW4"/>
<evidence type="ECO:0000256" key="5">
    <source>
        <dbReference type="ARBA" id="ARBA00022980"/>
    </source>
</evidence>